<reference evidence="1" key="1">
    <citation type="submission" date="2022-01" db="EMBL/GenBank/DDBJ databases">
        <authorList>
            <person name="Criscuolo A."/>
        </authorList>
    </citation>
    <scope>NUCLEOTIDE SEQUENCE</scope>
    <source>
        <strain evidence="1">CIP111891</strain>
    </source>
</reference>
<organism evidence="1 2">
    <name type="scientific">Paenibacillus allorhizoplanae</name>
    <dbReference type="NCBI Taxonomy" id="2905648"/>
    <lineage>
        <taxon>Bacteria</taxon>
        <taxon>Bacillati</taxon>
        <taxon>Bacillota</taxon>
        <taxon>Bacilli</taxon>
        <taxon>Bacillales</taxon>
        <taxon>Paenibacillaceae</taxon>
        <taxon>Paenibacillus</taxon>
    </lineage>
</organism>
<evidence type="ECO:0008006" key="3">
    <source>
        <dbReference type="Google" id="ProtNLM"/>
    </source>
</evidence>
<dbReference type="EMBL" id="CAKMMW010000013">
    <property type="protein sequence ID" value="CAH1215236.1"/>
    <property type="molecule type" value="Genomic_DNA"/>
</dbReference>
<protein>
    <recommendedName>
        <fullName evidence="3">HTH luxR-type domain-containing protein</fullName>
    </recommendedName>
</protein>
<accession>A0ABM9CJI8</accession>
<name>A0ABM9CJI8_9BACL</name>
<proteinExistence type="predicted"/>
<evidence type="ECO:0000313" key="2">
    <source>
        <dbReference type="Proteomes" id="UP000838821"/>
    </source>
</evidence>
<sequence>MKNEVASLSLIVFVLYVHREYSTTEISVMLSVNVRTVAYHLKKIEGTCRTLKIMIRKQRKLNQLNARSKQEELKLGRN</sequence>
<dbReference type="SUPFAM" id="SSF88659">
    <property type="entry name" value="Sigma3 and sigma4 domains of RNA polymerase sigma factors"/>
    <property type="match status" value="1"/>
</dbReference>
<keyword evidence="2" id="KW-1185">Reference proteome</keyword>
<comment type="caution">
    <text evidence="1">The sequence shown here is derived from an EMBL/GenBank/DDBJ whole genome shotgun (WGS) entry which is preliminary data.</text>
</comment>
<gene>
    <name evidence="1" type="ORF">PAECIP111891_04235</name>
</gene>
<dbReference type="Proteomes" id="UP000838821">
    <property type="component" value="Unassembled WGS sequence"/>
</dbReference>
<evidence type="ECO:0000313" key="1">
    <source>
        <dbReference type="EMBL" id="CAH1215236.1"/>
    </source>
</evidence>
<dbReference type="InterPro" id="IPR013324">
    <property type="entry name" value="RNA_pol_sigma_r3/r4-like"/>
</dbReference>